<reference evidence="4 5" key="2">
    <citation type="submission" date="2018-03" db="EMBL/GenBank/DDBJ databases">
        <title>The ancient ancestry and fast evolution of plastids.</title>
        <authorList>
            <person name="Moore K.R."/>
            <person name="Magnabosco C."/>
            <person name="Momper L."/>
            <person name="Gold D.A."/>
            <person name="Bosak T."/>
            <person name="Fournier G.P."/>
        </authorList>
    </citation>
    <scope>NUCLEOTIDE SEQUENCE [LARGE SCALE GENOMIC DNA]</scope>
    <source>
        <strain evidence="4 5">ULC007</strain>
    </source>
</reference>
<keyword evidence="5" id="KW-1185">Reference proteome</keyword>
<comment type="caution">
    <text evidence="4">The sequence shown here is derived from an EMBL/GenBank/DDBJ whole genome shotgun (WGS) entry which is preliminary data.</text>
</comment>
<dbReference type="RefSeq" id="WP_073075180.1">
    <property type="nucleotide sequence ID" value="NZ_MPPI01000064.1"/>
</dbReference>
<accession>A0A2T1D3X0</accession>
<name>A0A2T1D3X0_9CYAN</name>
<evidence type="ECO:0000313" key="5">
    <source>
        <dbReference type="Proteomes" id="UP000238634"/>
    </source>
</evidence>
<dbReference type="EMBL" id="PVWG01000067">
    <property type="protein sequence ID" value="PSB15178.1"/>
    <property type="molecule type" value="Genomic_DNA"/>
</dbReference>
<protein>
    <submittedName>
        <fullName evidence="4">Uncharacterized protein</fullName>
    </submittedName>
</protein>
<evidence type="ECO:0000256" key="1">
    <source>
        <dbReference type="SAM" id="MobiDB-lite"/>
    </source>
</evidence>
<dbReference type="InterPro" id="IPR054216">
    <property type="entry name" value="DUF6930"/>
</dbReference>
<dbReference type="Proteomes" id="UP000238634">
    <property type="component" value="Unassembled WGS sequence"/>
</dbReference>
<organism evidence="4 5">
    <name type="scientific">Phormidesmis priestleyi ULC007</name>
    <dbReference type="NCBI Taxonomy" id="1920490"/>
    <lineage>
        <taxon>Bacteria</taxon>
        <taxon>Bacillati</taxon>
        <taxon>Cyanobacteriota</taxon>
        <taxon>Cyanophyceae</taxon>
        <taxon>Leptolyngbyales</taxon>
        <taxon>Leptolyngbyaceae</taxon>
        <taxon>Phormidesmis</taxon>
    </lineage>
</organism>
<dbReference type="Pfam" id="PF22007">
    <property type="entry name" value="DUF6930"/>
    <property type="match status" value="1"/>
</dbReference>
<feature type="region of interest" description="Disordered" evidence="1">
    <location>
        <begin position="23"/>
        <end position="44"/>
    </location>
</feature>
<feature type="domain" description="DUF6930" evidence="2">
    <location>
        <begin position="9"/>
        <end position="142"/>
    </location>
</feature>
<dbReference type="Pfam" id="PF23988">
    <property type="entry name" value="DUF7309"/>
    <property type="match status" value="1"/>
</dbReference>
<evidence type="ECO:0000313" key="4">
    <source>
        <dbReference type="EMBL" id="PSB15178.1"/>
    </source>
</evidence>
<dbReference type="STRING" id="1920490.GCA_001895925_03295"/>
<proteinExistence type="predicted"/>
<evidence type="ECO:0000259" key="2">
    <source>
        <dbReference type="Pfam" id="PF22007"/>
    </source>
</evidence>
<dbReference type="AlphaFoldDB" id="A0A2T1D3X0"/>
<dbReference type="OrthoDB" id="500911at2"/>
<gene>
    <name evidence="4" type="ORF">C7B65_24960</name>
</gene>
<evidence type="ECO:0000259" key="3">
    <source>
        <dbReference type="Pfam" id="PF23988"/>
    </source>
</evidence>
<reference evidence="4 5" key="1">
    <citation type="submission" date="2018-02" db="EMBL/GenBank/DDBJ databases">
        <authorList>
            <person name="Cohen D.B."/>
            <person name="Kent A.D."/>
        </authorList>
    </citation>
    <scope>NUCLEOTIDE SEQUENCE [LARGE SCALE GENOMIC DNA]</scope>
    <source>
        <strain evidence="4 5">ULC007</strain>
    </source>
</reference>
<feature type="domain" description="DUF7309" evidence="3">
    <location>
        <begin position="159"/>
        <end position="263"/>
    </location>
</feature>
<feature type="compositionally biased region" description="Polar residues" evidence="1">
    <location>
        <begin position="35"/>
        <end position="44"/>
    </location>
</feature>
<dbReference type="InterPro" id="IPR055733">
    <property type="entry name" value="DUF7309"/>
</dbReference>
<sequence length="546" mass="61162">MTGLNRATRRRLLDLPQFPSVWEGDRRPLSPGSPLEQTDWTDLTPSLSKPDGECILWVDGSMGVVRAMDMVPAETGPEAIVRTLLRAMEHPHNPGKPARPQKIVVRDRETQFYLRGVLQDLEIALDYVPELPLIDEIFRGFQEVADTRPPKLPPQFAEQLIEKAEEIWQDAPWDVLGDHQILEIELNQWDLGAVYASVMGRLGMEYGVLFYRSLDSLKQFRQRVLANESLEQMEEAFLGQDCLFVSYESDGDEEEFDEEEFDLADSDDSEIQPVFGNLHPLEGIRSFLYDEEAIALVVVLEALHRFMRQHRRKLDDAFPPISSRYKIPVPEGAEADTALVSVKVATMPDVADELFALVGDDEDDAFPIIRDDLVPENSFLSLGVIPWETVGRMRSQLDYHQPGEPAEVGEGLPVILIQTSRPKAKVMIAEIQAAGGIKGICFNPGADPFVGDHYDLGLLQTGNDELHLFGEFAEDDPTHLQARKKWDQRCKKTKGYCGLVIAKGLTGASRGEPSLKDMVALFEVPAIGSEQLGLGTLERKFAADWL</sequence>